<proteinExistence type="predicted"/>
<dbReference type="PANTHER" id="PTHR42983:SF1">
    <property type="entry name" value="IRON-MOLYBDENUM PROTEIN"/>
    <property type="match status" value="1"/>
</dbReference>
<dbReference type="InterPro" id="IPR033913">
    <property type="entry name" value="MTH1175_dom"/>
</dbReference>
<dbReference type="Pfam" id="PF02579">
    <property type="entry name" value="Nitro_FeMo-Co"/>
    <property type="match status" value="1"/>
</dbReference>
<protein>
    <submittedName>
        <fullName evidence="2">Dinitrogenase iron-molybdenum cofactor</fullName>
    </submittedName>
</protein>
<comment type="caution">
    <text evidence="2">The sequence shown here is derived from an EMBL/GenBank/DDBJ whole genome shotgun (WGS) entry which is preliminary data.</text>
</comment>
<gene>
    <name evidence="2" type="ORF">A2438_00885</name>
</gene>
<dbReference type="InterPro" id="IPR003731">
    <property type="entry name" value="Di-Nase_FeMo-co_biosynth"/>
</dbReference>
<dbReference type="InterPro" id="IPR036105">
    <property type="entry name" value="DiNase_FeMo-co_biosyn_sf"/>
</dbReference>
<dbReference type="Proteomes" id="UP000179242">
    <property type="component" value="Unassembled WGS sequence"/>
</dbReference>
<dbReference type="SUPFAM" id="SSF53146">
    <property type="entry name" value="Nitrogenase accessory factor-like"/>
    <property type="match status" value="1"/>
</dbReference>
<evidence type="ECO:0000313" key="3">
    <source>
        <dbReference type="Proteomes" id="UP000179242"/>
    </source>
</evidence>
<organism evidence="2 3">
    <name type="scientific">candidate division WOR-1 bacterium RIFOXYC2_FULL_46_14</name>
    <dbReference type="NCBI Taxonomy" id="1802587"/>
    <lineage>
        <taxon>Bacteria</taxon>
        <taxon>Bacillati</taxon>
        <taxon>Saganbacteria</taxon>
    </lineage>
</organism>
<dbReference type="Gene3D" id="3.30.420.130">
    <property type="entry name" value="Dinitrogenase iron-molybdenum cofactor biosynthesis domain"/>
    <property type="match status" value="1"/>
</dbReference>
<evidence type="ECO:0000259" key="1">
    <source>
        <dbReference type="Pfam" id="PF02579"/>
    </source>
</evidence>
<feature type="domain" description="Dinitrogenase iron-molybdenum cofactor biosynthesis" evidence="1">
    <location>
        <begin position="8"/>
        <end position="96"/>
    </location>
</feature>
<dbReference type="EMBL" id="MEUJ01000002">
    <property type="protein sequence ID" value="OGC40835.1"/>
    <property type="molecule type" value="Genomic_DNA"/>
</dbReference>
<evidence type="ECO:0000313" key="2">
    <source>
        <dbReference type="EMBL" id="OGC40835.1"/>
    </source>
</evidence>
<dbReference type="AlphaFoldDB" id="A0A1F4U7A4"/>
<sequence length="133" mass="14311">MKIAISTDGGDVSEHFGRCPEFTIVEIEDGKVVKQETIQNPGHHPGFLPEFLRQRGVSVIIAGGMGHRAQGLFSEQNIRTIMGISGKVDEVILAFAEGRIQSGESLCKPGAGKGYGVEKTECDHPHEEGGHCQ</sequence>
<name>A0A1F4U7A4_UNCSA</name>
<reference evidence="2 3" key="1">
    <citation type="journal article" date="2016" name="Nat. Commun.">
        <title>Thousands of microbial genomes shed light on interconnected biogeochemical processes in an aquifer system.</title>
        <authorList>
            <person name="Anantharaman K."/>
            <person name="Brown C.T."/>
            <person name="Hug L.A."/>
            <person name="Sharon I."/>
            <person name="Castelle C.J."/>
            <person name="Probst A.J."/>
            <person name="Thomas B.C."/>
            <person name="Singh A."/>
            <person name="Wilkins M.J."/>
            <person name="Karaoz U."/>
            <person name="Brodie E.L."/>
            <person name="Williams K.H."/>
            <person name="Hubbard S.S."/>
            <person name="Banfield J.F."/>
        </authorList>
    </citation>
    <scope>NUCLEOTIDE SEQUENCE [LARGE SCALE GENOMIC DNA]</scope>
</reference>
<dbReference type="CDD" id="cd00851">
    <property type="entry name" value="MTH1175"/>
    <property type="match status" value="1"/>
</dbReference>
<dbReference type="PANTHER" id="PTHR42983">
    <property type="entry name" value="DINITROGENASE IRON-MOLYBDENUM COFACTOR PROTEIN-RELATED"/>
    <property type="match status" value="1"/>
</dbReference>
<accession>A0A1F4U7A4</accession>